<accession>A0A0E9V080</accession>
<organism evidence="1">
    <name type="scientific">Anguilla anguilla</name>
    <name type="common">European freshwater eel</name>
    <name type="synonym">Muraena anguilla</name>
    <dbReference type="NCBI Taxonomy" id="7936"/>
    <lineage>
        <taxon>Eukaryota</taxon>
        <taxon>Metazoa</taxon>
        <taxon>Chordata</taxon>
        <taxon>Craniata</taxon>
        <taxon>Vertebrata</taxon>
        <taxon>Euteleostomi</taxon>
        <taxon>Actinopterygii</taxon>
        <taxon>Neopterygii</taxon>
        <taxon>Teleostei</taxon>
        <taxon>Anguilliformes</taxon>
        <taxon>Anguillidae</taxon>
        <taxon>Anguilla</taxon>
    </lineage>
</organism>
<name>A0A0E9V080_ANGAN</name>
<dbReference type="EMBL" id="GBXM01037130">
    <property type="protein sequence ID" value="JAH71447.1"/>
    <property type="molecule type" value="Transcribed_RNA"/>
</dbReference>
<protein>
    <submittedName>
        <fullName evidence="1">Uncharacterized protein</fullName>
    </submittedName>
</protein>
<dbReference type="AlphaFoldDB" id="A0A0E9V080"/>
<proteinExistence type="predicted"/>
<sequence>MRRRCAEADTVLAGICAGWSDYQSEYQQLIC</sequence>
<reference evidence="1" key="1">
    <citation type="submission" date="2014-11" db="EMBL/GenBank/DDBJ databases">
        <authorList>
            <person name="Amaro Gonzalez C."/>
        </authorList>
    </citation>
    <scope>NUCLEOTIDE SEQUENCE</scope>
</reference>
<evidence type="ECO:0000313" key="1">
    <source>
        <dbReference type="EMBL" id="JAH71447.1"/>
    </source>
</evidence>
<reference evidence="1" key="2">
    <citation type="journal article" date="2015" name="Fish Shellfish Immunol.">
        <title>Early steps in the European eel (Anguilla anguilla)-Vibrio vulnificus interaction in the gills: Role of the RtxA13 toxin.</title>
        <authorList>
            <person name="Callol A."/>
            <person name="Pajuelo D."/>
            <person name="Ebbesson L."/>
            <person name="Teles M."/>
            <person name="MacKenzie S."/>
            <person name="Amaro C."/>
        </authorList>
    </citation>
    <scope>NUCLEOTIDE SEQUENCE</scope>
</reference>